<evidence type="ECO:0000313" key="3">
    <source>
        <dbReference type="Proteomes" id="UP000285970"/>
    </source>
</evidence>
<organism evidence="2 3">
    <name type="scientific">Microbacterium enclense</name>
    <dbReference type="NCBI Taxonomy" id="993073"/>
    <lineage>
        <taxon>Bacteria</taxon>
        <taxon>Bacillati</taxon>
        <taxon>Actinomycetota</taxon>
        <taxon>Actinomycetes</taxon>
        <taxon>Micrococcales</taxon>
        <taxon>Microbacteriaceae</taxon>
        <taxon>Microbacterium</taxon>
    </lineage>
</organism>
<keyword evidence="1" id="KW-1133">Transmembrane helix</keyword>
<evidence type="ECO:0000313" key="2">
    <source>
        <dbReference type="EMBL" id="RWR18854.1"/>
    </source>
</evidence>
<feature type="transmembrane region" description="Helical" evidence="1">
    <location>
        <begin position="59"/>
        <end position="80"/>
    </location>
</feature>
<feature type="transmembrane region" description="Helical" evidence="1">
    <location>
        <begin position="168"/>
        <end position="188"/>
    </location>
</feature>
<sequence length="253" mass="24528">MSAVVPLLTGIRRALAAQAVSAVGDVPLAGVCAGALLLSASIAANVPADIAAAPDDVKALVAAPLATVLAVYAAVLAAIYGSFRYTVDRRAGVVAQRSTAQPRPWALVARLPFTALGGVLVAAASVIGGRLALAPTLGGVGLDAVTVAAALAVGAVAALWGLGVGLLVQAHLPSLFVAPLSLSGALLAAPLWPDVVGWLPLPALLSAAGLDLGALGLDGGVGPAAGIAPAVAGAWVVAILAAGGWSFLHRDLG</sequence>
<protein>
    <submittedName>
        <fullName evidence="2">Uncharacterized protein</fullName>
    </submittedName>
</protein>
<comment type="caution">
    <text evidence="2">The sequence shown here is derived from an EMBL/GenBank/DDBJ whole genome shotgun (WGS) entry which is preliminary data.</text>
</comment>
<gene>
    <name evidence="2" type="ORF">D8Y23_08785</name>
</gene>
<reference evidence="2 3" key="1">
    <citation type="journal article" date="2018" name="Front. Microbiol.">
        <title>Novel Insights Into Bacterial Dimethylsulfoniopropionate Catabolism in the East China Sea.</title>
        <authorList>
            <person name="Liu J."/>
            <person name="Liu J."/>
            <person name="Zhang S.H."/>
            <person name="Liang J."/>
            <person name="Lin H."/>
            <person name="Song D."/>
            <person name="Yang G.P."/>
            <person name="Todd J.D."/>
            <person name="Zhang X.H."/>
        </authorList>
    </citation>
    <scope>NUCLEOTIDE SEQUENCE [LARGE SCALE GENOMIC DNA]</scope>
    <source>
        <strain evidence="2 3">ZYFD042</strain>
    </source>
</reference>
<feature type="transmembrane region" description="Helical" evidence="1">
    <location>
        <begin position="26"/>
        <end position="47"/>
    </location>
</feature>
<name>A0A3S3MY11_9MICO</name>
<dbReference type="EMBL" id="RBZY01000027">
    <property type="protein sequence ID" value="RWR18854.1"/>
    <property type="molecule type" value="Genomic_DNA"/>
</dbReference>
<dbReference type="Proteomes" id="UP000285970">
    <property type="component" value="Unassembled WGS sequence"/>
</dbReference>
<dbReference type="AlphaFoldDB" id="A0A3S3MY11"/>
<feature type="transmembrane region" description="Helical" evidence="1">
    <location>
        <begin position="227"/>
        <end position="248"/>
    </location>
</feature>
<keyword evidence="1" id="KW-0472">Membrane</keyword>
<evidence type="ECO:0000256" key="1">
    <source>
        <dbReference type="SAM" id="Phobius"/>
    </source>
</evidence>
<accession>A0A3S3MY11</accession>
<feature type="transmembrane region" description="Helical" evidence="1">
    <location>
        <begin position="113"/>
        <end position="133"/>
    </location>
</feature>
<dbReference type="OrthoDB" id="5067149at2"/>
<proteinExistence type="predicted"/>
<feature type="transmembrane region" description="Helical" evidence="1">
    <location>
        <begin position="140"/>
        <end position="162"/>
    </location>
</feature>
<keyword evidence="1" id="KW-0812">Transmembrane</keyword>
<dbReference type="RefSeq" id="WP_128217775.1">
    <property type="nucleotide sequence ID" value="NZ_RBZY01000027.1"/>
</dbReference>